<feature type="transmembrane region" description="Helical" evidence="8">
    <location>
        <begin position="30"/>
        <end position="53"/>
    </location>
</feature>
<dbReference type="Proteomes" id="UP000032800">
    <property type="component" value="Chromosome I"/>
</dbReference>
<evidence type="ECO:0000256" key="1">
    <source>
        <dbReference type="ARBA" id="ARBA00004651"/>
    </source>
</evidence>
<sequence length="197" mass="23107">MKRVIKNGIKMYTLESLNKKKYNSKVLLGFWIYILSDCILFSGIFSVYVVLSIKYMNIKNLFNMYIVNLETLILLFSSFTIGIVILFFNKNQLFYSLFFVLLLGVLFVILEINEIRNIYITHKINSLLSAYLALVGIHCIHIIIGIYWGICLLFNILFNGLNIKTRTSLLCLSIFWHFLHIIWVCIYTIVYLYGLIK</sequence>
<reference evidence="10 11" key="1">
    <citation type="journal article" date="2015" name="Genome Biol. Evol.">
        <title>Genome evolution in the primary endosymbiont of whiteflies sheds light on their divergence.</title>
        <authorList>
            <person name="Santos-Garcia D."/>
            <person name="Vargas-Chavez C."/>
            <person name="Moya A."/>
            <person name="Latorre A."/>
            <person name="Silva"/>
            <person name="F J."/>
        </authorList>
    </citation>
    <scope>NUCLEOTIDE SEQUENCE [LARGE SCALE GENOMIC DNA]</scope>
    <source>
        <strain evidence="11">AD-VLC</strain>
    </source>
</reference>
<dbReference type="EC" id="1.10.3.11" evidence="10"/>
<dbReference type="InterPro" id="IPR024791">
    <property type="entry name" value="Cyt_c/ubiquinol_Oxase_su3"/>
</dbReference>
<evidence type="ECO:0000313" key="11">
    <source>
        <dbReference type="Proteomes" id="UP000032800"/>
    </source>
</evidence>
<evidence type="ECO:0000256" key="4">
    <source>
        <dbReference type="ARBA" id="ARBA00022692"/>
    </source>
</evidence>
<evidence type="ECO:0000256" key="3">
    <source>
        <dbReference type="ARBA" id="ARBA00022475"/>
    </source>
</evidence>
<organism evidence="10 11">
    <name type="scientific">Candidatus Portiera aleyrodidarum</name>
    <name type="common">primary endosymbiont of Bemisia tabaci</name>
    <dbReference type="NCBI Taxonomy" id="91844"/>
    <lineage>
        <taxon>Bacteria</taxon>
        <taxon>Pseudomonadati</taxon>
        <taxon>Pseudomonadota</taxon>
        <taxon>Gammaproteobacteria</taxon>
        <taxon>Candidatus Johnevansiales</taxon>
        <taxon>Candidatus Johnevansiaceae</taxon>
        <taxon>Candidatus Portiera</taxon>
    </lineage>
</organism>
<evidence type="ECO:0000313" key="10">
    <source>
        <dbReference type="EMBL" id="CEI58720.1"/>
    </source>
</evidence>
<evidence type="ECO:0000256" key="8">
    <source>
        <dbReference type="SAM" id="Phobius"/>
    </source>
</evidence>
<name>A0A8D9JSH0_9GAMM</name>
<keyword evidence="4 7" id="KW-0812">Transmembrane</keyword>
<dbReference type="PROSITE" id="PS50253">
    <property type="entry name" value="COX3"/>
    <property type="match status" value="1"/>
</dbReference>
<dbReference type="InterPro" id="IPR035973">
    <property type="entry name" value="Cyt_c_oxidase_su3-like_sf"/>
</dbReference>
<dbReference type="Pfam" id="PF00510">
    <property type="entry name" value="COX3"/>
    <property type="match status" value="1"/>
</dbReference>
<comment type="subcellular location">
    <subcellularLocation>
        <location evidence="1 7">Cell membrane</location>
        <topology evidence="1 7">Multi-pass membrane protein</topology>
    </subcellularLocation>
</comment>
<evidence type="ECO:0000256" key="6">
    <source>
        <dbReference type="ARBA" id="ARBA00023136"/>
    </source>
</evidence>
<evidence type="ECO:0000256" key="7">
    <source>
        <dbReference type="RuleBase" id="RU003376"/>
    </source>
</evidence>
<dbReference type="GO" id="GO:0004129">
    <property type="term" value="F:cytochrome-c oxidase activity"/>
    <property type="evidence" value="ECO:0007669"/>
    <property type="project" value="InterPro"/>
</dbReference>
<accession>A0A8D9JSH0</accession>
<protein>
    <submittedName>
        <fullName evidence="10">Cytochrome o ubiquinol oxidase subunit 3</fullName>
        <ecNumber evidence="10">1.10.3.10</ecNumber>
        <ecNumber evidence="10">1.10.3.11</ecNumber>
        <ecNumber evidence="10">1.9.3.1</ecNumber>
    </submittedName>
</protein>
<feature type="domain" description="Heme-copper oxidase subunit III family profile" evidence="9">
    <location>
        <begin position="1"/>
        <end position="195"/>
    </location>
</feature>
<feature type="transmembrane region" description="Helical" evidence="8">
    <location>
        <begin position="93"/>
        <end position="110"/>
    </location>
</feature>
<dbReference type="GO" id="GO:0019646">
    <property type="term" value="P:aerobic electron transport chain"/>
    <property type="evidence" value="ECO:0007669"/>
    <property type="project" value="InterPro"/>
</dbReference>
<dbReference type="SUPFAM" id="SSF81452">
    <property type="entry name" value="Cytochrome c oxidase subunit III-like"/>
    <property type="match status" value="1"/>
</dbReference>
<comment type="similarity">
    <text evidence="2 7">Belongs to the cytochrome c oxidase subunit 3 family.</text>
</comment>
<feature type="transmembrane region" description="Helical" evidence="8">
    <location>
        <begin position="65"/>
        <end position="87"/>
    </location>
</feature>
<dbReference type="EC" id="1.9.3.1" evidence="10"/>
<dbReference type="GO" id="GO:0102721">
    <property type="term" value="F:ubiquinol:oxygen oxidoreductase activity"/>
    <property type="evidence" value="ECO:0007669"/>
    <property type="project" value="UniProtKB-EC"/>
</dbReference>
<dbReference type="KEGG" id="plc:PAD_158"/>
<dbReference type="Gene3D" id="1.20.120.80">
    <property type="entry name" value="Cytochrome c oxidase, subunit III, four-helix bundle"/>
    <property type="match status" value="1"/>
</dbReference>
<dbReference type="InterPro" id="IPR000298">
    <property type="entry name" value="Cyt_c_oxidase-like_su3"/>
</dbReference>
<dbReference type="PANTHER" id="PTHR11403:SF2">
    <property type="entry name" value="CYTOCHROME BO(3) UBIQUINOL OXIDASE SUBUNIT 3"/>
    <property type="match status" value="1"/>
</dbReference>
<evidence type="ECO:0000259" key="9">
    <source>
        <dbReference type="PROSITE" id="PS50253"/>
    </source>
</evidence>
<feature type="transmembrane region" description="Helical" evidence="8">
    <location>
        <begin position="131"/>
        <end position="158"/>
    </location>
</feature>
<dbReference type="RefSeq" id="WP_258172088.1">
    <property type="nucleotide sequence ID" value="NZ_LN649255.1"/>
</dbReference>
<dbReference type="InterPro" id="IPR013833">
    <property type="entry name" value="Cyt_c_oxidase_su3_a-hlx"/>
</dbReference>
<dbReference type="PANTHER" id="PTHR11403">
    <property type="entry name" value="CYTOCHROME C OXIDASE SUBUNIT III"/>
    <property type="match status" value="1"/>
</dbReference>
<dbReference type="GO" id="GO:0005886">
    <property type="term" value="C:plasma membrane"/>
    <property type="evidence" value="ECO:0007669"/>
    <property type="project" value="UniProtKB-SubCell"/>
</dbReference>
<dbReference type="EC" id="1.10.3.10" evidence="10"/>
<keyword evidence="6 8" id="KW-0472">Membrane</keyword>
<keyword evidence="3" id="KW-1003">Cell membrane</keyword>
<feature type="transmembrane region" description="Helical" evidence="8">
    <location>
        <begin position="174"/>
        <end position="196"/>
    </location>
</feature>
<gene>
    <name evidence="10" type="primary">cyoC</name>
    <name evidence="10" type="ORF">PAD_158</name>
</gene>
<evidence type="ECO:0000256" key="5">
    <source>
        <dbReference type="ARBA" id="ARBA00022989"/>
    </source>
</evidence>
<evidence type="ECO:0000256" key="2">
    <source>
        <dbReference type="ARBA" id="ARBA00010581"/>
    </source>
</evidence>
<keyword evidence="5 8" id="KW-1133">Transmembrane helix</keyword>
<dbReference type="EMBL" id="LN649255">
    <property type="protein sequence ID" value="CEI58720.1"/>
    <property type="molecule type" value="Genomic_DNA"/>
</dbReference>
<dbReference type="AlphaFoldDB" id="A0A8D9JSH0"/>
<proteinExistence type="inferred from homology"/>
<keyword evidence="10" id="KW-0560">Oxidoreductase</keyword>